<evidence type="ECO:0000256" key="5">
    <source>
        <dbReference type="ARBA" id="ARBA00022806"/>
    </source>
</evidence>
<evidence type="ECO:0000256" key="6">
    <source>
        <dbReference type="ARBA" id="ARBA00022824"/>
    </source>
</evidence>
<reference evidence="12" key="1">
    <citation type="journal article" date="2018" name="Nat. Microbiol.">
        <title>Leveraging single-cell genomics to expand the fungal tree of life.</title>
        <authorList>
            <person name="Ahrendt S.R."/>
            <person name="Quandt C.A."/>
            <person name="Ciobanu D."/>
            <person name="Clum A."/>
            <person name="Salamov A."/>
            <person name="Andreopoulos B."/>
            <person name="Cheng J.F."/>
            <person name="Woyke T."/>
            <person name="Pelin A."/>
            <person name="Henrissat B."/>
            <person name="Reynolds N.K."/>
            <person name="Benny G.L."/>
            <person name="Smith M.E."/>
            <person name="James T.Y."/>
            <person name="Grigoriev I.V."/>
        </authorList>
    </citation>
    <scope>NUCLEOTIDE SEQUENCE [LARGE SCALE GENOMIC DNA]</scope>
    <source>
        <strain evidence="12">RSA 468</strain>
    </source>
</reference>
<dbReference type="Gene3D" id="1.10.3380.10">
    <property type="entry name" value="Sec63 N-terminal domain-like domain"/>
    <property type="match status" value="1"/>
</dbReference>
<dbReference type="GO" id="GO:0003724">
    <property type="term" value="F:RNA helicase activity"/>
    <property type="evidence" value="ECO:0007669"/>
    <property type="project" value="TreeGrafter"/>
</dbReference>
<accession>A0A4P9ZJP7</accession>
<evidence type="ECO:0000313" key="11">
    <source>
        <dbReference type="EMBL" id="RKP33447.1"/>
    </source>
</evidence>
<dbReference type="InterPro" id="IPR057842">
    <property type="entry name" value="WH_MER3"/>
</dbReference>
<proteinExistence type="predicted"/>
<dbReference type="SUPFAM" id="SSF81296">
    <property type="entry name" value="E set domains"/>
    <property type="match status" value="1"/>
</dbReference>
<keyword evidence="3" id="KW-0812">Transmembrane</keyword>
<comment type="subcellular location">
    <subcellularLocation>
        <location evidence="2">Endoplasmic reticulum</location>
    </subcellularLocation>
    <subcellularLocation>
        <location evidence="1">Membrane</location>
        <topology evidence="1">Multi-pass membrane protein</topology>
    </subcellularLocation>
</comment>
<dbReference type="Gene3D" id="2.60.40.150">
    <property type="entry name" value="C2 domain"/>
    <property type="match status" value="1"/>
</dbReference>
<evidence type="ECO:0000256" key="9">
    <source>
        <dbReference type="ARBA" id="ARBA00023186"/>
    </source>
</evidence>
<keyword evidence="6" id="KW-0256">Endoplasmic reticulum</keyword>
<dbReference type="PANTHER" id="PTHR24075:SF5">
    <property type="entry name" value="U5 SMALL NUCLEAR RIBONUCLEOPROTEIN 200 KDA HELICASE"/>
    <property type="match status" value="1"/>
</dbReference>
<dbReference type="Pfam" id="PF02889">
    <property type="entry name" value="Sec63"/>
    <property type="match status" value="1"/>
</dbReference>
<feature type="non-terminal residue" evidence="11">
    <location>
        <position position="1"/>
    </location>
</feature>
<keyword evidence="7" id="KW-1133">Transmembrane helix</keyword>
<dbReference type="Gene3D" id="1.10.150.20">
    <property type="entry name" value="5' to 3' exonuclease, C-terminal subdomain"/>
    <property type="match status" value="1"/>
</dbReference>
<dbReference type="Pfam" id="PF23445">
    <property type="entry name" value="WHD_SNRNP200"/>
    <property type="match status" value="1"/>
</dbReference>
<evidence type="ECO:0000256" key="4">
    <source>
        <dbReference type="ARBA" id="ARBA00022801"/>
    </source>
</evidence>
<evidence type="ECO:0000259" key="10">
    <source>
        <dbReference type="SMART" id="SM00973"/>
    </source>
</evidence>
<evidence type="ECO:0000256" key="7">
    <source>
        <dbReference type="ARBA" id="ARBA00022989"/>
    </source>
</evidence>
<dbReference type="InterPro" id="IPR014756">
    <property type="entry name" value="Ig_E-set"/>
</dbReference>
<organism evidence="11 12">
    <name type="scientific">Dimargaris cristalligena</name>
    <dbReference type="NCBI Taxonomy" id="215637"/>
    <lineage>
        <taxon>Eukaryota</taxon>
        <taxon>Fungi</taxon>
        <taxon>Fungi incertae sedis</taxon>
        <taxon>Zoopagomycota</taxon>
        <taxon>Kickxellomycotina</taxon>
        <taxon>Dimargaritomycetes</taxon>
        <taxon>Dimargaritales</taxon>
        <taxon>Dimargaritaceae</taxon>
        <taxon>Dimargaris</taxon>
    </lineage>
</organism>
<dbReference type="GO" id="GO:0000388">
    <property type="term" value="P:spliceosome conformational change to release U4 (or U4atac) and U1 (or U11)"/>
    <property type="evidence" value="ECO:0007669"/>
    <property type="project" value="TreeGrafter"/>
</dbReference>
<keyword evidence="9" id="KW-0143">Chaperone</keyword>
<keyword evidence="5 11" id="KW-0067">ATP-binding</keyword>
<dbReference type="STRING" id="215637.A0A4P9ZJP7"/>
<dbReference type="AlphaFoldDB" id="A0A4P9ZJP7"/>
<dbReference type="GO" id="GO:0005783">
    <property type="term" value="C:endoplasmic reticulum"/>
    <property type="evidence" value="ECO:0007669"/>
    <property type="project" value="UniProtKB-SubCell"/>
</dbReference>
<dbReference type="Proteomes" id="UP000268162">
    <property type="component" value="Unassembled WGS sequence"/>
</dbReference>
<keyword evidence="12" id="KW-1185">Reference proteome</keyword>
<name>A0A4P9ZJP7_9FUNG</name>
<dbReference type="PANTHER" id="PTHR24075">
    <property type="entry name" value="SEC63 DOMAIN-CONTAINING"/>
    <property type="match status" value="1"/>
</dbReference>
<feature type="domain" description="SEC63" evidence="10">
    <location>
        <begin position="45"/>
        <end position="352"/>
    </location>
</feature>
<dbReference type="EMBL" id="ML003865">
    <property type="protein sequence ID" value="RKP33447.1"/>
    <property type="molecule type" value="Genomic_DNA"/>
</dbReference>
<protein>
    <submittedName>
        <fullName evidence="11">U5 small nuclear ribonucleo protein 200 kDa helicase</fullName>
    </submittedName>
</protein>
<evidence type="ECO:0000256" key="8">
    <source>
        <dbReference type="ARBA" id="ARBA00023136"/>
    </source>
</evidence>
<dbReference type="InterPro" id="IPR036388">
    <property type="entry name" value="WH-like_DNA-bd_sf"/>
</dbReference>
<dbReference type="FunFam" id="1.10.3380.10:FF:000002">
    <property type="entry name" value="Activating signal cointegrator 1 complex subunit 3"/>
    <property type="match status" value="1"/>
</dbReference>
<dbReference type="GO" id="GO:0003723">
    <property type="term" value="F:RNA binding"/>
    <property type="evidence" value="ECO:0007669"/>
    <property type="project" value="TreeGrafter"/>
</dbReference>
<dbReference type="GO" id="GO:0005681">
    <property type="term" value="C:spliceosomal complex"/>
    <property type="evidence" value="ECO:0007669"/>
    <property type="project" value="TreeGrafter"/>
</dbReference>
<keyword evidence="8" id="KW-0472">Membrane</keyword>
<keyword evidence="5 11" id="KW-0547">Nucleotide-binding</keyword>
<dbReference type="InterPro" id="IPR004179">
    <property type="entry name" value="Sec63-dom"/>
</dbReference>
<evidence type="ECO:0000256" key="1">
    <source>
        <dbReference type="ARBA" id="ARBA00004141"/>
    </source>
</evidence>
<evidence type="ECO:0000256" key="2">
    <source>
        <dbReference type="ARBA" id="ARBA00004240"/>
    </source>
</evidence>
<evidence type="ECO:0000313" key="12">
    <source>
        <dbReference type="Proteomes" id="UP000268162"/>
    </source>
</evidence>
<dbReference type="GO" id="GO:0016020">
    <property type="term" value="C:membrane"/>
    <property type="evidence" value="ECO:0007669"/>
    <property type="project" value="UniProtKB-SubCell"/>
</dbReference>
<dbReference type="Gene3D" id="1.10.10.10">
    <property type="entry name" value="Winged helix-like DNA-binding domain superfamily/Winged helix DNA-binding domain"/>
    <property type="match status" value="1"/>
</dbReference>
<gene>
    <name evidence="11" type="ORF">BJ085DRAFT_14149</name>
</gene>
<keyword evidence="4" id="KW-0378">Hydrolase</keyword>
<dbReference type="SUPFAM" id="SSF158702">
    <property type="entry name" value="Sec63 N-terminal domain-like"/>
    <property type="match status" value="1"/>
</dbReference>
<keyword evidence="5 11" id="KW-0347">Helicase</keyword>
<dbReference type="InterPro" id="IPR035892">
    <property type="entry name" value="C2_domain_sf"/>
</dbReference>
<evidence type="ECO:0000256" key="3">
    <source>
        <dbReference type="ARBA" id="ARBA00022692"/>
    </source>
</evidence>
<sequence length="375" mass="41526">PNYYNLGGITATHLSDHLSELVEITLEGLANSHCITIDDDTQVAPANLGRIAAYYNISCTTIETFSSALQATTKLQGLLEILCAAAEFEDLAVRHHEEGVLRRIAHHVPYKLHNERFDLPLAKCHVLIQAHFSRLQLPPDLASDQARILGKMIPLIQATVDIVSTEAWLKPALAAMELSQMVVQSQWESEPVLRQVPHFSKPVVKRAQSLGVNSVFEIAEMDDEQRQALFAGLNPRQVADVADFVNHYPEIDLQFELTDGNTLVAGGNPPAVRDIGPVIARYFPFTKPEGWWAVLGDTGTQTLAAIRRVGFQQRLNLKLGFTAPDQPGDYTYKLFLMSDAYLGCDQEYEVKFLVVPDDEADSESEAESNGSENSE</sequence>
<dbReference type="SMART" id="SM00973">
    <property type="entry name" value="Sec63"/>
    <property type="match status" value="1"/>
</dbReference>